<name>A0A323UXJ8_RHOPL</name>
<dbReference type="Proteomes" id="UP000248134">
    <property type="component" value="Unassembled WGS sequence"/>
</dbReference>
<proteinExistence type="predicted"/>
<sequence length="74" mass="7928">MADEKKSYRITTRRPIGGRMRPAGEIVALTDREYQAEAGWGGIEPVMPEPAAPAAEAAADAGETDAATNTRKRK</sequence>
<dbReference type="OrthoDB" id="8141521at2"/>
<evidence type="ECO:0000313" key="3">
    <source>
        <dbReference type="Proteomes" id="UP000248134"/>
    </source>
</evidence>
<feature type="region of interest" description="Disordered" evidence="1">
    <location>
        <begin position="42"/>
        <end position="74"/>
    </location>
</feature>
<dbReference type="RefSeq" id="WP_110785965.1">
    <property type="nucleotide sequence ID" value="NZ_QKQS01000013.1"/>
</dbReference>
<feature type="compositionally biased region" description="Low complexity" evidence="1">
    <location>
        <begin position="52"/>
        <end position="68"/>
    </location>
</feature>
<reference evidence="2 3" key="1">
    <citation type="submission" date="2018-06" db="EMBL/GenBank/DDBJ databases">
        <title>Draft Whole-Genome Sequence of the purple photosynthetic bacterium Rhodospeudomonas palustris XCP.</title>
        <authorList>
            <person name="Rayyan A."/>
            <person name="Meyer T.E."/>
            <person name="Kyndt J.A."/>
        </authorList>
    </citation>
    <scope>NUCLEOTIDE SEQUENCE [LARGE SCALE GENOMIC DNA]</scope>
    <source>
        <strain evidence="2 3">XCP</strain>
    </source>
</reference>
<evidence type="ECO:0000256" key="1">
    <source>
        <dbReference type="SAM" id="MobiDB-lite"/>
    </source>
</evidence>
<organism evidence="2 3">
    <name type="scientific">Rhodopseudomonas palustris</name>
    <dbReference type="NCBI Taxonomy" id="1076"/>
    <lineage>
        <taxon>Bacteria</taxon>
        <taxon>Pseudomonadati</taxon>
        <taxon>Pseudomonadota</taxon>
        <taxon>Alphaproteobacteria</taxon>
        <taxon>Hyphomicrobiales</taxon>
        <taxon>Nitrobacteraceae</taxon>
        <taxon>Rhodopseudomonas</taxon>
    </lineage>
</organism>
<gene>
    <name evidence="2" type="ORF">DNX69_10870</name>
</gene>
<dbReference type="EMBL" id="QKQS01000013">
    <property type="protein sequence ID" value="PZA12468.1"/>
    <property type="molecule type" value="Genomic_DNA"/>
</dbReference>
<comment type="caution">
    <text evidence="2">The sequence shown here is derived from an EMBL/GenBank/DDBJ whole genome shotgun (WGS) entry which is preliminary data.</text>
</comment>
<protein>
    <submittedName>
        <fullName evidence="2">Uncharacterized protein</fullName>
    </submittedName>
</protein>
<dbReference type="AlphaFoldDB" id="A0A323UXJ8"/>
<accession>A0A323UXJ8</accession>
<evidence type="ECO:0000313" key="2">
    <source>
        <dbReference type="EMBL" id="PZA12468.1"/>
    </source>
</evidence>